<dbReference type="RefSeq" id="WP_143918723.1">
    <property type="nucleotide sequence ID" value="NZ_CANLFO010000004.1"/>
</dbReference>
<evidence type="ECO:0000313" key="3">
    <source>
        <dbReference type="EMBL" id="TSE04071.1"/>
    </source>
</evidence>
<keyword evidence="1" id="KW-0175">Coiled coil</keyword>
<dbReference type="AlphaFoldDB" id="A0A554VBT5"/>
<name>A0A554VBT5_9FLAO</name>
<gene>
    <name evidence="3" type="ORF">FOF46_27620</name>
</gene>
<feature type="transmembrane region" description="Helical" evidence="2">
    <location>
        <begin position="45"/>
        <end position="65"/>
    </location>
</feature>
<reference evidence="3 4" key="1">
    <citation type="submission" date="2019-07" db="EMBL/GenBank/DDBJ databases">
        <title>The draft genome sequence of Aquimarina algiphila M91.</title>
        <authorList>
            <person name="Meng X."/>
        </authorList>
    </citation>
    <scope>NUCLEOTIDE SEQUENCE [LARGE SCALE GENOMIC DNA]</scope>
    <source>
        <strain evidence="3 4">M91</strain>
    </source>
</reference>
<evidence type="ECO:0000256" key="2">
    <source>
        <dbReference type="SAM" id="Phobius"/>
    </source>
</evidence>
<dbReference type="OrthoDB" id="1159013at2"/>
<feature type="coiled-coil region" evidence="1">
    <location>
        <begin position="83"/>
        <end position="110"/>
    </location>
</feature>
<evidence type="ECO:0000313" key="4">
    <source>
        <dbReference type="Proteomes" id="UP000318833"/>
    </source>
</evidence>
<keyword evidence="2" id="KW-0812">Transmembrane</keyword>
<comment type="caution">
    <text evidence="3">The sequence shown here is derived from an EMBL/GenBank/DDBJ whole genome shotgun (WGS) entry which is preliminary data.</text>
</comment>
<dbReference type="Proteomes" id="UP000318833">
    <property type="component" value="Unassembled WGS sequence"/>
</dbReference>
<sequence>MDKKEEELLSMHYQMEKTDIKQQRLEDRLMSISEDLKKSKKRRNFYFIFILFLMLLLTAGSIYVINTNTAYTNNGSSATPEDIEQLLFVNDSLQREVSRLKTDISKYQNKDLSDTNDTISDLSRVMVDGVQEGVAADIEVATDTIGDNSKLKFERKYCYINKVYKSNDVVFIEADIIEYYQGRKAVKKAKEYGEAEYDLDKNGDTLYFLYNNYYIHNQSSKSIILELDDKARVKIESVNRISNGFPLKAFQKIIKDKPVLILEINNGIVYKITQKRLP</sequence>
<dbReference type="EMBL" id="VLNR01000090">
    <property type="protein sequence ID" value="TSE04071.1"/>
    <property type="molecule type" value="Genomic_DNA"/>
</dbReference>
<evidence type="ECO:0000256" key="1">
    <source>
        <dbReference type="SAM" id="Coils"/>
    </source>
</evidence>
<keyword evidence="2" id="KW-1133">Transmembrane helix</keyword>
<accession>A0A554VBT5</accession>
<protein>
    <submittedName>
        <fullName evidence="3">Uncharacterized protein</fullName>
    </submittedName>
</protein>
<proteinExistence type="predicted"/>
<keyword evidence="2" id="KW-0472">Membrane</keyword>
<keyword evidence="4" id="KW-1185">Reference proteome</keyword>
<organism evidence="3 4">
    <name type="scientific">Aquimarina algiphila</name>
    <dbReference type="NCBI Taxonomy" id="2047982"/>
    <lineage>
        <taxon>Bacteria</taxon>
        <taxon>Pseudomonadati</taxon>
        <taxon>Bacteroidota</taxon>
        <taxon>Flavobacteriia</taxon>
        <taxon>Flavobacteriales</taxon>
        <taxon>Flavobacteriaceae</taxon>
        <taxon>Aquimarina</taxon>
    </lineage>
</organism>